<dbReference type="AlphaFoldDB" id="A0A2M6K817"/>
<comment type="caution">
    <text evidence="1">The sequence shown here is derived from an EMBL/GenBank/DDBJ whole genome shotgun (WGS) entry which is preliminary data.</text>
</comment>
<dbReference type="EMBL" id="PCWW01000071">
    <property type="protein sequence ID" value="PIR12790.1"/>
    <property type="molecule type" value="Genomic_DNA"/>
</dbReference>
<dbReference type="PANTHER" id="PTHR10741">
    <property type="entry name" value="TRANSLIN AND TRANSLIN ASSOCIATED PROTEIN X"/>
    <property type="match status" value="1"/>
</dbReference>
<evidence type="ECO:0008006" key="3">
    <source>
        <dbReference type="Google" id="ProtNLM"/>
    </source>
</evidence>
<evidence type="ECO:0000313" key="1">
    <source>
        <dbReference type="EMBL" id="PIR12790.1"/>
    </source>
</evidence>
<organism evidence="1 2">
    <name type="scientific">Candidatus Falkowbacteria bacterium CG11_big_fil_rev_8_21_14_0_20_39_10</name>
    <dbReference type="NCBI Taxonomy" id="1974570"/>
    <lineage>
        <taxon>Bacteria</taxon>
        <taxon>Candidatus Falkowiibacteriota</taxon>
    </lineage>
</organism>
<dbReference type="InterPro" id="IPR036081">
    <property type="entry name" value="Translin_sf"/>
</dbReference>
<name>A0A2M6K817_9BACT</name>
<reference evidence="1 2" key="1">
    <citation type="submission" date="2017-09" db="EMBL/GenBank/DDBJ databases">
        <title>Depth-based differentiation of microbial function through sediment-hosted aquifers and enrichment of novel symbionts in the deep terrestrial subsurface.</title>
        <authorList>
            <person name="Probst A.J."/>
            <person name="Ladd B."/>
            <person name="Jarett J.K."/>
            <person name="Geller-Mcgrath D.E."/>
            <person name="Sieber C.M."/>
            <person name="Emerson J.B."/>
            <person name="Anantharaman K."/>
            <person name="Thomas B.C."/>
            <person name="Malmstrom R."/>
            <person name="Stieglmeier M."/>
            <person name="Klingl A."/>
            <person name="Woyke T."/>
            <person name="Ryan C.M."/>
            <person name="Banfield J.F."/>
        </authorList>
    </citation>
    <scope>NUCLEOTIDE SEQUENCE [LARGE SCALE GENOMIC DNA]</scope>
    <source>
        <strain evidence="1">CG11_big_fil_rev_8_21_14_0_20_39_10</strain>
    </source>
</reference>
<dbReference type="Proteomes" id="UP000230869">
    <property type="component" value="Unassembled WGS sequence"/>
</dbReference>
<dbReference type="GO" id="GO:0043565">
    <property type="term" value="F:sequence-specific DNA binding"/>
    <property type="evidence" value="ECO:0007669"/>
    <property type="project" value="InterPro"/>
</dbReference>
<protein>
    <recommendedName>
        <fullName evidence="3">Translin family protein</fullName>
    </recommendedName>
</protein>
<sequence>MINKKFIQKLKKEHEEHNGERRQIISLANVVLHDSKRVIFSLHRGDKKIAGKSLEEIEKILVKLKKKFGYNRLKEEGSYKAGVEEYVEAKTFYLIMSGKKLDAIKGQELSYDSYLGGICDLTGELVRLAVNQAAKGKYNEVEKIKNMINDIMAELVQFDMAGYLRTKYDQAKGNLRKIEQINYEVKLRK</sequence>
<proteinExistence type="predicted"/>
<gene>
    <name evidence="1" type="ORF">COV49_04300</name>
</gene>
<dbReference type="CDD" id="cd14820">
    <property type="entry name" value="TRAX"/>
    <property type="match status" value="1"/>
</dbReference>
<evidence type="ECO:0000313" key="2">
    <source>
        <dbReference type="Proteomes" id="UP000230869"/>
    </source>
</evidence>
<dbReference type="Gene3D" id="1.20.58.2140">
    <property type="match status" value="1"/>
</dbReference>
<dbReference type="Pfam" id="PF01997">
    <property type="entry name" value="Translin"/>
    <property type="match status" value="1"/>
</dbReference>
<dbReference type="InterPro" id="IPR002848">
    <property type="entry name" value="Translin_fam"/>
</dbReference>
<dbReference type="SUPFAM" id="SSF74784">
    <property type="entry name" value="Translin"/>
    <property type="match status" value="1"/>
</dbReference>
<accession>A0A2M6K817</accession>